<dbReference type="PANTHER" id="PTHR12146:SF25">
    <property type="entry name" value="PLECTIN_ES10 N-TERMINAL DOMAIN-CONTAINING PROTEIN"/>
    <property type="match status" value="1"/>
</dbReference>
<dbReference type="InterPro" id="IPR037447">
    <property type="entry name" value="Ribosomal_eS10"/>
</dbReference>
<name>A0ABD1IYA9_9TELE</name>
<dbReference type="Gene3D" id="1.10.10.10">
    <property type="entry name" value="Winged helix-like DNA-binding domain superfamily/Winged helix DNA-binding domain"/>
    <property type="match status" value="1"/>
</dbReference>
<dbReference type="AlphaFoldDB" id="A0ABD1IYA9"/>
<protein>
    <recommendedName>
        <fullName evidence="5">Plectin/eS10 N-terminal domain-containing protein</fullName>
    </recommendedName>
</protein>
<evidence type="ECO:0000259" key="5">
    <source>
        <dbReference type="Pfam" id="PF03501"/>
    </source>
</evidence>
<dbReference type="InterPro" id="IPR036388">
    <property type="entry name" value="WH-like_DNA-bd_sf"/>
</dbReference>
<evidence type="ECO:0000256" key="4">
    <source>
        <dbReference type="SAM" id="MobiDB-lite"/>
    </source>
</evidence>
<evidence type="ECO:0000256" key="1">
    <source>
        <dbReference type="ARBA" id="ARBA00007278"/>
    </source>
</evidence>
<dbReference type="EMBL" id="JBHFQA010000021">
    <property type="protein sequence ID" value="KAL2079916.1"/>
    <property type="molecule type" value="Genomic_DNA"/>
</dbReference>
<evidence type="ECO:0000313" key="7">
    <source>
        <dbReference type="Proteomes" id="UP001591681"/>
    </source>
</evidence>
<dbReference type="FunFam" id="1.10.10.10:FF:000388">
    <property type="entry name" value="plectin isoform X1"/>
    <property type="match status" value="1"/>
</dbReference>
<dbReference type="Proteomes" id="UP001591681">
    <property type="component" value="Unassembled WGS sequence"/>
</dbReference>
<keyword evidence="3" id="KW-0687">Ribonucleoprotein</keyword>
<keyword evidence="7" id="KW-1185">Reference proteome</keyword>
<comment type="caution">
    <text evidence="6">The sequence shown here is derived from an EMBL/GenBank/DDBJ whole genome shotgun (WGS) entry which is preliminary data.</text>
</comment>
<dbReference type="GO" id="GO:0005840">
    <property type="term" value="C:ribosome"/>
    <property type="evidence" value="ECO:0007669"/>
    <property type="project" value="UniProtKB-KW"/>
</dbReference>
<dbReference type="Pfam" id="PF03501">
    <property type="entry name" value="S10_plectin"/>
    <property type="match status" value="1"/>
</dbReference>
<reference evidence="6 7" key="1">
    <citation type="submission" date="2024-09" db="EMBL/GenBank/DDBJ databases">
        <title>A chromosome-level genome assembly of Gray's grenadier anchovy, Coilia grayii.</title>
        <authorList>
            <person name="Fu Z."/>
        </authorList>
    </citation>
    <scope>NUCLEOTIDE SEQUENCE [LARGE SCALE GENOMIC DNA]</scope>
    <source>
        <strain evidence="6">G4</strain>
        <tissue evidence="6">Muscle</tissue>
    </source>
</reference>
<feature type="compositionally biased region" description="Acidic residues" evidence="4">
    <location>
        <begin position="740"/>
        <end position="754"/>
    </location>
</feature>
<sequence length="765" mass="84405">MVAGMLMSMEDLRSIYEVLFRDGVMVTRKDVRPQCIHPNVQGVSNLKVIRAMGSLKSRGLVRETFAWRHSYWYLTNEGMAHVREFLHLPSEIVPSTLQKFRSTATTLRLTPRQKVHVQKVKGTATFVNKSRTTKEDRQEDLLGRQSYRHKKSLHGDHNDTLPEKTAMGVKGFVSKSSVVSRNVHVETSEAKLESTAVKRKLKGPENSGPIEFEEEKNAVASIYGSLKTYKNNMPTQVVVEEKIEVATQPLITTAEKPISTSCKGTELDMPVSALGLVKEEIFLAKAPEQIHYMPLVEVVEECLGDLSHQGSTDIWDEIDRPKDLFVQVEQVLRPEGLKAEEQAKNEEVILHQGEKQDEPETSADTNARLMISYVLHEQNGCQVDQDALQQELETRQTKNVETLNKQCVTDTLDAPKPFVPDVPDITLPSTHNAPEADGQVKEMDILQEVLIEEHAEELIRQTSHEKASIVVEGTIDAKHASVTETVLQRSVDEPWVVPNISNVVEGGDQVNEFAGLQPGQESISTTSTCSMVPHIQTECLPVVATLNPPVQESAIDMSVITSVAMDAEASLTSVESMEIASECTLPSQSPIITNDCVKLSGLEGQDSILNADLSVSPASENSLCCSIVNIISSTEREEHGAGPPAKEQAGEAGPILGDGMLGEEMRATLTQGLDQEKVAEGPQTEQKVKGQEETNEGPQTEQKVKGQEDTNGIPAATWVSSSTSLESDGAFSIEIHKEVEEVEEEEDEEEEEEEEKKFWSDFQEG</sequence>
<feature type="region of interest" description="Disordered" evidence="4">
    <location>
        <begin position="673"/>
        <end position="765"/>
    </location>
</feature>
<gene>
    <name evidence="6" type="ORF">ACEWY4_023709</name>
</gene>
<keyword evidence="2" id="KW-0689">Ribosomal protein</keyword>
<evidence type="ECO:0000256" key="2">
    <source>
        <dbReference type="ARBA" id="ARBA00022980"/>
    </source>
</evidence>
<dbReference type="PANTHER" id="PTHR12146">
    <property type="entry name" value="40S RIBOSOMAL PROTEIN S10"/>
    <property type="match status" value="1"/>
</dbReference>
<proteinExistence type="inferred from homology"/>
<organism evidence="6 7">
    <name type="scientific">Coilia grayii</name>
    <name type="common">Gray's grenadier anchovy</name>
    <dbReference type="NCBI Taxonomy" id="363190"/>
    <lineage>
        <taxon>Eukaryota</taxon>
        <taxon>Metazoa</taxon>
        <taxon>Chordata</taxon>
        <taxon>Craniata</taxon>
        <taxon>Vertebrata</taxon>
        <taxon>Euteleostomi</taxon>
        <taxon>Actinopterygii</taxon>
        <taxon>Neopterygii</taxon>
        <taxon>Teleostei</taxon>
        <taxon>Clupei</taxon>
        <taxon>Clupeiformes</taxon>
        <taxon>Clupeoidei</taxon>
        <taxon>Engraulidae</taxon>
        <taxon>Coilinae</taxon>
        <taxon>Coilia</taxon>
    </lineage>
</organism>
<evidence type="ECO:0000313" key="6">
    <source>
        <dbReference type="EMBL" id="KAL2079916.1"/>
    </source>
</evidence>
<feature type="domain" description="Plectin/eS10 N-terminal" evidence="5">
    <location>
        <begin position="8"/>
        <end position="99"/>
    </location>
</feature>
<comment type="similarity">
    <text evidence="1">Belongs to the eukaryotic ribosomal protein eS10 family.</text>
</comment>
<feature type="region of interest" description="Disordered" evidence="4">
    <location>
        <begin position="635"/>
        <end position="659"/>
    </location>
</feature>
<dbReference type="GO" id="GO:1990904">
    <property type="term" value="C:ribonucleoprotein complex"/>
    <property type="evidence" value="ECO:0007669"/>
    <property type="project" value="UniProtKB-KW"/>
</dbReference>
<accession>A0ABD1IYA9</accession>
<dbReference type="InterPro" id="IPR005326">
    <property type="entry name" value="Plectin_eS10_N"/>
</dbReference>
<evidence type="ECO:0000256" key="3">
    <source>
        <dbReference type="ARBA" id="ARBA00023274"/>
    </source>
</evidence>